<keyword evidence="2 5" id="KW-0808">Transferase</keyword>
<evidence type="ECO:0000259" key="4">
    <source>
        <dbReference type="Pfam" id="PF13649"/>
    </source>
</evidence>
<evidence type="ECO:0000256" key="2">
    <source>
        <dbReference type="ARBA" id="ARBA00022679"/>
    </source>
</evidence>
<dbReference type="GO" id="GO:0032259">
    <property type="term" value="P:methylation"/>
    <property type="evidence" value="ECO:0007669"/>
    <property type="project" value="UniProtKB-KW"/>
</dbReference>
<dbReference type="Gene3D" id="3.40.50.150">
    <property type="entry name" value="Vaccinia Virus protein VP39"/>
    <property type="match status" value="1"/>
</dbReference>
<sequence>MSLRKPDIGFIPTPPAMVKAMLDLAEVQASDVVYDLGCGDGRIVIAAATQFGCRGVGIDIDPVRIETARTTAATKHVADQLQFYVADLYETDFRAATVVILYLLPHLNLRLLPQLRQQLQPGARIISRDFDMGDWQPERSLICTADDEEATLYRWTIA</sequence>
<comment type="caution">
    <text evidence="5">The sequence shown here is derived from an EMBL/GenBank/DDBJ whole genome shotgun (WGS) entry which is preliminary data.</text>
</comment>
<accession>A0A7C3KE54</accession>
<evidence type="ECO:0000256" key="3">
    <source>
        <dbReference type="ARBA" id="ARBA00022691"/>
    </source>
</evidence>
<dbReference type="EMBL" id="DSRU01000108">
    <property type="protein sequence ID" value="HFM97727.1"/>
    <property type="molecule type" value="Genomic_DNA"/>
</dbReference>
<reference evidence="5" key="1">
    <citation type="journal article" date="2020" name="mSystems">
        <title>Genome- and Community-Level Interaction Insights into Carbon Utilization and Element Cycling Functions of Hydrothermarchaeota in Hydrothermal Sediment.</title>
        <authorList>
            <person name="Zhou Z."/>
            <person name="Liu Y."/>
            <person name="Xu W."/>
            <person name="Pan J."/>
            <person name="Luo Z.H."/>
            <person name="Li M."/>
        </authorList>
    </citation>
    <scope>NUCLEOTIDE SEQUENCE [LARGE SCALE GENOMIC DNA]</scope>
    <source>
        <strain evidence="5">SpSt-418</strain>
    </source>
</reference>
<proteinExistence type="predicted"/>
<dbReference type="InterPro" id="IPR026170">
    <property type="entry name" value="FAM173A/B"/>
</dbReference>
<dbReference type="Pfam" id="PF13649">
    <property type="entry name" value="Methyltransf_25"/>
    <property type="match status" value="1"/>
</dbReference>
<dbReference type="PANTHER" id="PTHR13610">
    <property type="entry name" value="METHYLTRANSFERASE DOMAIN-CONTAINING PROTEIN"/>
    <property type="match status" value="1"/>
</dbReference>
<dbReference type="InterPro" id="IPR029063">
    <property type="entry name" value="SAM-dependent_MTases_sf"/>
</dbReference>
<keyword evidence="1 5" id="KW-0489">Methyltransferase</keyword>
<dbReference type="GO" id="GO:0016279">
    <property type="term" value="F:protein-lysine N-methyltransferase activity"/>
    <property type="evidence" value="ECO:0007669"/>
    <property type="project" value="InterPro"/>
</dbReference>
<dbReference type="InterPro" id="IPR041698">
    <property type="entry name" value="Methyltransf_25"/>
</dbReference>
<dbReference type="SUPFAM" id="SSF53335">
    <property type="entry name" value="S-adenosyl-L-methionine-dependent methyltransferases"/>
    <property type="match status" value="1"/>
</dbReference>
<name>A0A7C3KE54_9CYAN</name>
<feature type="domain" description="Methyltransferase" evidence="4">
    <location>
        <begin position="33"/>
        <end position="122"/>
    </location>
</feature>
<dbReference type="CDD" id="cd02440">
    <property type="entry name" value="AdoMet_MTases"/>
    <property type="match status" value="1"/>
</dbReference>
<dbReference type="PANTHER" id="PTHR13610:SF11">
    <property type="entry name" value="METHYLTRANSFERASE DOMAIN-CONTAINING PROTEIN"/>
    <property type="match status" value="1"/>
</dbReference>
<evidence type="ECO:0000313" key="5">
    <source>
        <dbReference type="EMBL" id="HFM97727.1"/>
    </source>
</evidence>
<gene>
    <name evidence="5" type="ORF">ENR64_08150</name>
</gene>
<organism evidence="5">
    <name type="scientific">Oscillatoriales cyanobacterium SpSt-418</name>
    <dbReference type="NCBI Taxonomy" id="2282169"/>
    <lineage>
        <taxon>Bacteria</taxon>
        <taxon>Bacillati</taxon>
        <taxon>Cyanobacteriota</taxon>
        <taxon>Cyanophyceae</taxon>
        <taxon>Oscillatoriophycideae</taxon>
        <taxon>Oscillatoriales</taxon>
    </lineage>
</organism>
<evidence type="ECO:0000256" key="1">
    <source>
        <dbReference type="ARBA" id="ARBA00022603"/>
    </source>
</evidence>
<dbReference type="AlphaFoldDB" id="A0A7C3KE54"/>
<keyword evidence="3" id="KW-0949">S-adenosyl-L-methionine</keyword>
<protein>
    <submittedName>
        <fullName evidence="5">Class I SAM-dependent methyltransferase</fullName>
    </submittedName>
</protein>